<feature type="transmembrane region" description="Helical" evidence="2">
    <location>
        <begin position="33"/>
        <end position="57"/>
    </location>
</feature>
<dbReference type="PANTHER" id="PTHR32285:SF48">
    <property type="entry name" value="PROTEIN TRICHOME BIREFRINGENCE-LIKE 19"/>
    <property type="match status" value="1"/>
</dbReference>
<sequence length="454" mass="51718">MRLRHETTVCGGCVKGPLQFLSSIGSGKKRMGIILIVILLLFGGFLLLGGLQLSAMIDSSAMTASKKIAASSNRTNNPTWTKKEEETHGERCVRLRGTSGHWYANDTFGRETFYPYGFRSNKWFRKTYSLNKSAVYEGNRYAWEDTSLEESSSDCQIRPVNRNIFCDVAQALQIKRMLFVGDSLTGSQVGSLRGLIAMKDAVVKCSNSDSSGGGDNPSFWHVEIVFQRENLGPNFRKSIISANRTDVKDRQQFGPEIPYCVDSNVPQPIMTPGEYCPWQKLYNNKTTTTEVADNDDVKTGRTLVVLNQGAHFHSMQTFRDSFDWFVELFNKIAIPRDIVVFRSTVPGHRECFIGRNITVPEMTHEKFMELFATEMYDWNLFDSYNRYAKQKMERDLSSKVTGHYLNVYNMTVLRPDEHVAATDCLHYMHPGPIDYWNHLLFTNLADMAKQKSIK</sequence>
<keyword evidence="2" id="KW-1133">Transmembrane helix</keyword>
<evidence type="ECO:0000256" key="1">
    <source>
        <dbReference type="ARBA" id="ARBA00007727"/>
    </source>
</evidence>
<dbReference type="GO" id="GO:0016413">
    <property type="term" value="F:O-acetyltransferase activity"/>
    <property type="evidence" value="ECO:0007669"/>
    <property type="project" value="InterPro"/>
</dbReference>
<reference evidence="4" key="1">
    <citation type="submission" date="2021-01" db="EMBL/GenBank/DDBJ databases">
        <authorList>
            <person name="Corre E."/>
            <person name="Pelletier E."/>
            <person name="Niang G."/>
            <person name="Scheremetjew M."/>
            <person name="Finn R."/>
            <person name="Kale V."/>
            <person name="Holt S."/>
            <person name="Cochrane G."/>
            <person name="Meng A."/>
            <person name="Brown T."/>
            <person name="Cohen L."/>
        </authorList>
    </citation>
    <scope>NUCLEOTIDE SEQUENCE</scope>
    <source>
        <strain evidence="4">UNC1205</strain>
    </source>
</reference>
<organism evidence="4">
    <name type="scientific">Pseudo-nitzschia delicatissima</name>
    <dbReference type="NCBI Taxonomy" id="44447"/>
    <lineage>
        <taxon>Eukaryota</taxon>
        <taxon>Sar</taxon>
        <taxon>Stramenopiles</taxon>
        <taxon>Ochrophyta</taxon>
        <taxon>Bacillariophyta</taxon>
        <taxon>Bacillariophyceae</taxon>
        <taxon>Bacillariophycidae</taxon>
        <taxon>Bacillariales</taxon>
        <taxon>Bacillariaceae</taxon>
        <taxon>Pseudo-nitzschia</taxon>
    </lineage>
</organism>
<evidence type="ECO:0000256" key="2">
    <source>
        <dbReference type="SAM" id="Phobius"/>
    </source>
</evidence>
<dbReference type="InterPro" id="IPR026057">
    <property type="entry name" value="TBL_C"/>
</dbReference>
<protein>
    <recommendedName>
        <fullName evidence="3">Trichome birefringence-like C-terminal domain-containing protein</fullName>
    </recommendedName>
</protein>
<gene>
    <name evidence="4" type="ORF">PDEL1432_LOCUS3530</name>
</gene>
<dbReference type="EMBL" id="HBFL01004913">
    <property type="protein sequence ID" value="CAD8763490.1"/>
    <property type="molecule type" value="Transcribed_RNA"/>
</dbReference>
<dbReference type="Pfam" id="PF13839">
    <property type="entry name" value="PC-Esterase"/>
    <property type="match status" value="1"/>
</dbReference>
<evidence type="ECO:0000313" key="4">
    <source>
        <dbReference type="EMBL" id="CAD8763490.1"/>
    </source>
</evidence>
<dbReference type="AlphaFoldDB" id="A0A7S0UPL1"/>
<accession>A0A7S0UPL1</accession>
<dbReference type="PANTHER" id="PTHR32285">
    <property type="entry name" value="PROTEIN TRICHOME BIREFRINGENCE-LIKE 9-RELATED"/>
    <property type="match status" value="1"/>
</dbReference>
<proteinExistence type="inferred from homology"/>
<feature type="domain" description="Trichome birefringence-like C-terminal" evidence="3">
    <location>
        <begin position="315"/>
        <end position="442"/>
    </location>
</feature>
<keyword evidence="2" id="KW-0472">Membrane</keyword>
<name>A0A7S0UPL1_9STRA</name>
<comment type="similarity">
    <text evidence="1">Belongs to the PC-esterase family. TBL subfamily.</text>
</comment>
<keyword evidence="2" id="KW-0812">Transmembrane</keyword>
<evidence type="ECO:0000259" key="3">
    <source>
        <dbReference type="Pfam" id="PF13839"/>
    </source>
</evidence>
<dbReference type="InterPro" id="IPR029962">
    <property type="entry name" value="TBL"/>
</dbReference>